<protein>
    <submittedName>
        <fullName evidence="3">Tail fiber protein</fullName>
    </submittedName>
</protein>
<evidence type="ECO:0000313" key="4">
    <source>
        <dbReference type="Proteomes" id="UP000618931"/>
    </source>
</evidence>
<dbReference type="EMBL" id="JADQDM010000011">
    <property type="protein sequence ID" value="MBF9222988.1"/>
    <property type="molecule type" value="Genomic_DNA"/>
</dbReference>
<reference evidence="3 4" key="1">
    <citation type="submission" date="2020-11" db="EMBL/GenBank/DDBJ databases">
        <authorList>
            <person name="Kim M.K."/>
        </authorList>
    </citation>
    <scope>NUCLEOTIDE SEQUENCE [LARGE SCALE GENOMIC DNA]</scope>
    <source>
        <strain evidence="3 4">BT662</strain>
    </source>
</reference>
<dbReference type="Gene3D" id="3.90.1340.10">
    <property type="entry name" value="Phage tail collar domain"/>
    <property type="match status" value="1"/>
</dbReference>
<name>A0ABS0I8H5_9BACT</name>
<evidence type="ECO:0000313" key="3">
    <source>
        <dbReference type="EMBL" id="MBF9222988.1"/>
    </source>
</evidence>
<accession>A0ABS0I8H5</accession>
<feature type="domain" description="Phage tail collar" evidence="2">
    <location>
        <begin position="33"/>
        <end position="87"/>
    </location>
</feature>
<feature type="signal peptide" evidence="1">
    <location>
        <begin position="1"/>
        <end position="16"/>
    </location>
</feature>
<gene>
    <name evidence="3" type="ORF">I2H31_17925</name>
</gene>
<proteinExistence type="predicted"/>
<evidence type="ECO:0000259" key="2">
    <source>
        <dbReference type="Pfam" id="PF07484"/>
    </source>
</evidence>
<dbReference type="InterPro" id="IPR037053">
    <property type="entry name" value="Phage_tail_collar_dom_sf"/>
</dbReference>
<dbReference type="InterPro" id="IPR011083">
    <property type="entry name" value="Phage_tail_collar_dom"/>
</dbReference>
<comment type="caution">
    <text evidence="3">The sequence shown here is derived from an EMBL/GenBank/DDBJ whole genome shotgun (WGS) entry which is preliminary data.</text>
</comment>
<feature type="chain" id="PRO_5045990924" evidence="1">
    <location>
        <begin position="17"/>
        <end position="142"/>
    </location>
</feature>
<evidence type="ECO:0000256" key="1">
    <source>
        <dbReference type="SAM" id="SignalP"/>
    </source>
</evidence>
<dbReference type="Proteomes" id="UP000618931">
    <property type="component" value="Unassembled WGS sequence"/>
</dbReference>
<dbReference type="SUPFAM" id="SSF88874">
    <property type="entry name" value="Receptor-binding domain of short tail fibre protein gp12"/>
    <property type="match status" value="1"/>
</dbReference>
<keyword evidence="1" id="KW-0732">Signal</keyword>
<organism evidence="3 4">
    <name type="scientific">Hymenobacter ruricola</name>
    <dbReference type="NCBI Taxonomy" id="2791023"/>
    <lineage>
        <taxon>Bacteria</taxon>
        <taxon>Pseudomonadati</taxon>
        <taxon>Bacteroidota</taxon>
        <taxon>Cytophagia</taxon>
        <taxon>Cytophagales</taxon>
        <taxon>Hymenobacteraceae</taxon>
        <taxon>Hymenobacter</taxon>
    </lineage>
</organism>
<sequence>MLAAPTAVLAAPAAPAAPLPASALVGGDEYIGLVKILAGTEVPQGWMPCDGRTLPVAQYRALFAVVGDTYGGDGRSTFALPDLREVMPLPAPTDAAPDFVPAPGGPLPRNLIAIKAVNAPATTTGLAELYLKHLRPQARRQA</sequence>
<keyword evidence="4" id="KW-1185">Reference proteome</keyword>
<dbReference type="Pfam" id="PF07484">
    <property type="entry name" value="Collar"/>
    <property type="match status" value="1"/>
</dbReference>